<dbReference type="Proteomes" id="UP001255856">
    <property type="component" value="Unassembled WGS sequence"/>
</dbReference>
<dbReference type="Pfam" id="PF03874">
    <property type="entry name" value="RNA_pol_Rpb4"/>
    <property type="match status" value="1"/>
</dbReference>
<dbReference type="SUPFAM" id="SSF47819">
    <property type="entry name" value="HRDC-like"/>
    <property type="match status" value="1"/>
</dbReference>
<dbReference type="PANTHER" id="PTHR22768:SF0">
    <property type="entry name" value="DNA REPLICATION COMPLEX GINS PROTEIN PSF3"/>
    <property type="match status" value="1"/>
</dbReference>
<comment type="similarity">
    <text evidence="2">Belongs to the GINS3/PSF3 family.</text>
</comment>
<keyword evidence="3" id="KW-0235">DNA replication</keyword>
<dbReference type="InterPro" id="IPR010997">
    <property type="entry name" value="HRDC-like_sf"/>
</dbReference>
<dbReference type="EMBL" id="JASFZW010000013">
    <property type="protein sequence ID" value="KAK2075820.1"/>
    <property type="molecule type" value="Genomic_DNA"/>
</dbReference>
<keyword evidence="4" id="KW-0539">Nucleus</keyword>
<dbReference type="GO" id="GO:0030880">
    <property type="term" value="C:RNA polymerase complex"/>
    <property type="evidence" value="ECO:0007669"/>
    <property type="project" value="InterPro"/>
</dbReference>
<dbReference type="Gene3D" id="1.20.58.2050">
    <property type="match status" value="1"/>
</dbReference>
<dbReference type="Pfam" id="PF05916">
    <property type="entry name" value="Sld5"/>
    <property type="match status" value="1"/>
</dbReference>
<reference evidence="6" key="1">
    <citation type="submission" date="2021-01" db="EMBL/GenBank/DDBJ databases">
        <authorList>
            <person name="Eckstrom K.M.E."/>
        </authorList>
    </citation>
    <scope>NUCLEOTIDE SEQUENCE</scope>
    <source>
        <strain evidence="6">UVCC 0001</strain>
    </source>
</reference>
<keyword evidence="7" id="KW-1185">Reference proteome</keyword>
<evidence type="ECO:0000256" key="4">
    <source>
        <dbReference type="ARBA" id="ARBA00023242"/>
    </source>
</evidence>
<sequence length="247" mass="27163">MCHITSTTQSFKFSKLEQLQLLNHAPRTALELFQCIPDCDARLSEEEQESIIQLETAVTVRLPFGCSGVGTVLDPGAEGPELAPGASVDVPLWLAASLANRRQAEVELPIFYGSKMRRKMKAGAGCEDLRVRCPHYYTVAAKLHETMVDGQNADDTFPPFILSVLRSRYKELLSRAITIDNNVEASSLQARLSLEELALFDAGAEGSNRYEAWRAGQGAANAALVRSNSLKRKWSEDQKENAPINAP</sequence>
<accession>A0AAD9IEY1</accession>
<dbReference type="AlphaFoldDB" id="A0AAD9IEY1"/>
<dbReference type="CDD" id="cd21693">
    <property type="entry name" value="GINS_B_Psf3"/>
    <property type="match status" value="1"/>
</dbReference>
<dbReference type="SUPFAM" id="SSF160059">
    <property type="entry name" value="PriA/YqbF domain"/>
    <property type="match status" value="1"/>
</dbReference>
<evidence type="ECO:0000256" key="1">
    <source>
        <dbReference type="ARBA" id="ARBA00004123"/>
    </source>
</evidence>
<comment type="caution">
    <text evidence="6">The sequence shown here is derived from an EMBL/GenBank/DDBJ whole genome shotgun (WGS) entry which is preliminary data.</text>
</comment>
<name>A0AAD9IEY1_PROWI</name>
<dbReference type="PANTHER" id="PTHR22768">
    <property type="entry name" value="DNA REPLICATION COMPLEX GINS PROTEIN PSF3"/>
    <property type="match status" value="1"/>
</dbReference>
<dbReference type="SUPFAM" id="SSF158573">
    <property type="entry name" value="GINS helical bundle-like"/>
    <property type="match status" value="1"/>
</dbReference>
<evidence type="ECO:0000256" key="2">
    <source>
        <dbReference type="ARBA" id="ARBA00006343"/>
    </source>
</evidence>
<dbReference type="InterPro" id="IPR038324">
    <property type="entry name" value="Rpb4/RPC9_sf"/>
</dbReference>
<evidence type="ECO:0000313" key="7">
    <source>
        <dbReference type="Proteomes" id="UP001255856"/>
    </source>
</evidence>
<dbReference type="InterPro" id="IPR021151">
    <property type="entry name" value="GINS_A"/>
</dbReference>
<dbReference type="InterPro" id="IPR005574">
    <property type="entry name" value="Rpb4/RPC9"/>
</dbReference>
<organism evidence="6 7">
    <name type="scientific">Prototheca wickerhamii</name>
    <dbReference type="NCBI Taxonomy" id="3111"/>
    <lineage>
        <taxon>Eukaryota</taxon>
        <taxon>Viridiplantae</taxon>
        <taxon>Chlorophyta</taxon>
        <taxon>core chlorophytes</taxon>
        <taxon>Trebouxiophyceae</taxon>
        <taxon>Chlorellales</taxon>
        <taxon>Chlorellaceae</taxon>
        <taxon>Prototheca</taxon>
    </lineage>
</organism>
<feature type="domain" description="GINS subunit" evidence="5">
    <location>
        <begin position="115"/>
        <end position="213"/>
    </location>
</feature>
<dbReference type="Gene3D" id="1.20.1250.40">
    <property type="match status" value="1"/>
</dbReference>
<dbReference type="CDD" id="cd11713">
    <property type="entry name" value="GINS_A_psf3"/>
    <property type="match status" value="1"/>
</dbReference>
<dbReference type="InterPro" id="IPR036224">
    <property type="entry name" value="GINS_bundle-like_dom_sf"/>
</dbReference>
<dbReference type="GO" id="GO:0000166">
    <property type="term" value="F:nucleotide binding"/>
    <property type="evidence" value="ECO:0007669"/>
    <property type="project" value="InterPro"/>
</dbReference>
<evidence type="ECO:0000256" key="3">
    <source>
        <dbReference type="ARBA" id="ARBA00022705"/>
    </source>
</evidence>
<dbReference type="InterPro" id="IPR038437">
    <property type="entry name" value="GINS_Psf3_sf"/>
</dbReference>
<comment type="subcellular location">
    <subcellularLocation>
        <location evidence="1">Nucleus</location>
    </subcellularLocation>
</comment>
<protein>
    <recommendedName>
        <fullName evidence="5">GINS subunit domain-containing protein</fullName>
    </recommendedName>
</protein>
<proteinExistence type="inferred from homology"/>
<evidence type="ECO:0000313" key="6">
    <source>
        <dbReference type="EMBL" id="KAK2075820.1"/>
    </source>
</evidence>
<gene>
    <name evidence="6" type="ORF">QBZ16_001561</name>
</gene>
<dbReference type="InterPro" id="IPR010492">
    <property type="entry name" value="GINS_Psf3"/>
</dbReference>
<evidence type="ECO:0000259" key="5">
    <source>
        <dbReference type="Pfam" id="PF05916"/>
    </source>
</evidence>
<dbReference type="GO" id="GO:1902975">
    <property type="term" value="P:mitotic DNA replication initiation"/>
    <property type="evidence" value="ECO:0007669"/>
    <property type="project" value="TreeGrafter"/>
</dbReference>
<dbReference type="GO" id="GO:0000811">
    <property type="term" value="C:GINS complex"/>
    <property type="evidence" value="ECO:0007669"/>
    <property type="project" value="TreeGrafter"/>
</dbReference>
<dbReference type="GO" id="GO:0006352">
    <property type="term" value="P:DNA-templated transcription initiation"/>
    <property type="evidence" value="ECO:0007669"/>
    <property type="project" value="InterPro"/>
</dbReference>